<dbReference type="AlphaFoldDB" id="A0A8S3WRU4"/>
<dbReference type="Proteomes" id="UP000691718">
    <property type="component" value="Unassembled WGS sequence"/>
</dbReference>
<dbReference type="PANTHER" id="PTHR47331:SF1">
    <property type="entry name" value="GAG-LIKE PROTEIN"/>
    <property type="match status" value="1"/>
</dbReference>
<accession>A0A8S3WRU4</accession>
<dbReference type="EMBL" id="CAJQZP010000693">
    <property type="protein sequence ID" value="CAG4978226.1"/>
    <property type="molecule type" value="Genomic_DNA"/>
</dbReference>
<feature type="region of interest" description="Disordered" evidence="1">
    <location>
        <begin position="55"/>
        <end position="77"/>
    </location>
</feature>
<comment type="caution">
    <text evidence="2">The sequence shown here is derived from an EMBL/GenBank/DDBJ whole genome shotgun (WGS) entry which is preliminary data.</text>
</comment>
<evidence type="ECO:0000313" key="2">
    <source>
        <dbReference type="EMBL" id="CAG4978226.1"/>
    </source>
</evidence>
<evidence type="ECO:0000313" key="3">
    <source>
        <dbReference type="Proteomes" id="UP000691718"/>
    </source>
</evidence>
<protein>
    <submittedName>
        <fullName evidence="2">(apollo) hypothetical protein</fullName>
    </submittedName>
</protein>
<reference evidence="2" key="1">
    <citation type="submission" date="2021-04" db="EMBL/GenBank/DDBJ databases">
        <authorList>
            <person name="Tunstrom K."/>
        </authorList>
    </citation>
    <scope>NUCLEOTIDE SEQUENCE</scope>
</reference>
<evidence type="ECO:0000256" key="1">
    <source>
        <dbReference type="SAM" id="MobiDB-lite"/>
    </source>
</evidence>
<keyword evidence="3" id="KW-1185">Reference proteome</keyword>
<proteinExistence type="predicted"/>
<name>A0A8S3WRU4_PARAO</name>
<dbReference type="OrthoDB" id="7478026at2759"/>
<organism evidence="2 3">
    <name type="scientific">Parnassius apollo</name>
    <name type="common">Apollo butterfly</name>
    <name type="synonym">Papilio apollo</name>
    <dbReference type="NCBI Taxonomy" id="110799"/>
    <lineage>
        <taxon>Eukaryota</taxon>
        <taxon>Metazoa</taxon>
        <taxon>Ecdysozoa</taxon>
        <taxon>Arthropoda</taxon>
        <taxon>Hexapoda</taxon>
        <taxon>Insecta</taxon>
        <taxon>Pterygota</taxon>
        <taxon>Neoptera</taxon>
        <taxon>Endopterygota</taxon>
        <taxon>Lepidoptera</taxon>
        <taxon>Glossata</taxon>
        <taxon>Ditrysia</taxon>
        <taxon>Papilionoidea</taxon>
        <taxon>Papilionidae</taxon>
        <taxon>Parnassiinae</taxon>
        <taxon>Parnassini</taxon>
        <taxon>Parnassius</taxon>
        <taxon>Parnassius</taxon>
    </lineage>
</organism>
<gene>
    <name evidence="2" type="ORF">PAPOLLO_LOCUS9588</name>
</gene>
<sequence length="342" mass="38556">MPPEMKLHTISKLHICENCLYVHKYECNSEKRCKECNKKHNTLLHDVYITKAANNASPANMTTTTSKSQGTKPHVQSNHVAGNDEEILLATIKMQVRAADGSYIILRALLDQGSQTSLISENAAQRLGLKRQNFNASVTGIGTSPNKSRGKVLLHCKSLSTDYAFSTEALIMSKVINCLPVTSFENKNWPHIQHLQLADPEYNISKPIDILLDAKVYAEIIMDGLLKGSPCQPIAQQTQMGWILSGSTTKTFNCYFTINNIEDICNYWEMEDISEHERSLTLEEQFCEDYYVKTTKRLSSGVYEVRLPMKKGFERQLGNSKLKAVAQFKQLERKLGKRSAAM</sequence>
<dbReference type="PANTHER" id="PTHR47331">
    <property type="entry name" value="PHD-TYPE DOMAIN-CONTAINING PROTEIN"/>
    <property type="match status" value="1"/>
</dbReference>